<keyword evidence="1" id="KW-1003">Cell membrane</keyword>
<dbReference type="PANTHER" id="PTHR48090:SF3">
    <property type="entry name" value="UNDECAPRENYL-PHOSPHATE 4-DEOXY-4-FORMAMIDO-L-ARABINOSE TRANSFERASE"/>
    <property type="match status" value="1"/>
</dbReference>
<evidence type="ECO:0000256" key="2">
    <source>
        <dbReference type="ARBA" id="ARBA00022676"/>
    </source>
</evidence>
<dbReference type="InterPro" id="IPR029044">
    <property type="entry name" value="Nucleotide-diphossugar_trans"/>
</dbReference>
<evidence type="ECO:0000256" key="6">
    <source>
        <dbReference type="ARBA" id="ARBA00022989"/>
    </source>
</evidence>
<protein>
    <submittedName>
        <fullName evidence="10">Glycosyl transferase family 2</fullName>
    </submittedName>
</protein>
<dbReference type="EMBL" id="LCAV01000001">
    <property type="protein sequence ID" value="KKS00042.1"/>
    <property type="molecule type" value="Genomic_DNA"/>
</dbReference>
<keyword evidence="3 10" id="KW-0808">Transferase</keyword>
<dbReference type="SUPFAM" id="SSF53448">
    <property type="entry name" value="Nucleotide-diphospho-sugar transferases"/>
    <property type="match status" value="1"/>
</dbReference>
<organism evidence="10 11">
    <name type="scientific">Candidatus Magasanikbacteria bacterium GW2011_GWC2_41_17</name>
    <dbReference type="NCBI Taxonomy" id="1619048"/>
    <lineage>
        <taxon>Bacteria</taxon>
        <taxon>Candidatus Magasanikiibacteriota</taxon>
    </lineage>
</organism>
<evidence type="ECO:0000256" key="5">
    <source>
        <dbReference type="ARBA" id="ARBA00022985"/>
    </source>
</evidence>
<evidence type="ECO:0000256" key="4">
    <source>
        <dbReference type="ARBA" id="ARBA00022692"/>
    </source>
</evidence>
<dbReference type="PANTHER" id="PTHR48090">
    <property type="entry name" value="UNDECAPRENYL-PHOSPHATE 4-DEOXY-4-FORMAMIDO-L-ARABINOSE TRANSFERASE-RELATED"/>
    <property type="match status" value="1"/>
</dbReference>
<keyword evidence="2" id="KW-0328">Glycosyltransferase</keyword>
<keyword evidence="5" id="KW-0448">Lipopolysaccharide biosynthesis</keyword>
<dbReference type="Proteomes" id="UP000034108">
    <property type="component" value="Unassembled WGS sequence"/>
</dbReference>
<gene>
    <name evidence="10" type="ORF">UU49_C0001G0042</name>
</gene>
<feature type="transmembrane region" description="Helical" evidence="8">
    <location>
        <begin position="231"/>
        <end position="255"/>
    </location>
</feature>
<sequence length="311" mass="34986">MIKKVSIIVPLFNEEENLMVLHQEISVLRGLVTEYEIVYVDDGSKDGGLGVLKKIQEQDSHVKIISFRRNYGQTAAMGAGVKHVIGEVIVFLDADMQNDPKDIPALLQKLEEGYDVVSGWRKNRHDDFFRVLFSQIANKMIAGITGIKLNDYGCTLKAYRSDVIKNIDFYGEMHRLLPAYASWYGAKVAEVVVNHRPRIHGSSKYGFSRIFKVLMDLLVAKFLIGYSAKPIYFFGALGAISFVIGLLSFVAAIILRIFGTSFIQTPLLLLTVMMFVLGIQLISVGLLADLILRSYYHKEHSTYSIKHLIGF</sequence>
<dbReference type="GO" id="GO:0099621">
    <property type="term" value="F:undecaprenyl-phosphate 4-deoxy-4-formamido-L-arabinose transferase activity"/>
    <property type="evidence" value="ECO:0007669"/>
    <property type="project" value="TreeGrafter"/>
</dbReference>
<keyword evidence="4 8" id="KW-0812">Transmembrane</keyword>
<feature type="domain" description="Glycosyltransferase 2-like" evidence="9">
    <location>
        <begin position="6"/>
        <end position="166"/>
    </location>
</feature>
<keyword evidence="6 8" id="KW-1133">Transmembrane helix</keyword>
<keyword evidence="7 8" id="KW-0472">Membrane</keyword>
<name>A0A0G0VK91_9BACT</name>
<accession>A0A0G0VK91</accession>
<evidence type="ECO:0000256" key="8">
    <source>
        <dbReference type="SAM" id="Phobius"/>
    </source>
</evidence>
<feature type="transmembrane region" description="Helical" evidence="8">
    <location>
        <begin position="267"/>
        <end position="288"/>
    </location>
</feature>
<dbReference type="Gene3D" id="3.90.550.10">
    <property type="entry name" value="Spore Coat Polysaccharide Biosynthesis Protein SpsA, Chain A"/>
    <property type="match status" value="1"/>
</dbReference>
<evidence type="ECO:0000313" key="11">
    <source>
        <dbReference type="Proteomes" id="UP000034108"/>
    </source>
</evidence>
<evidence type="ECO:0000256" key="1">
    <source>
        <dbReference type="ARBA" id="ARBA00022475"/>
    </source>
</evidence>
<dbReference type="AlphaFoldDB" id="A0A0G0VK91"/>
<dbReference type="GO" id="GO:0005886">
    <property type="term" value="C:plasma membrane"/>
    <property type="evidence" value="ECO:0007669"/>
    <property type="project" value="TreeGrafter"/>
</dbReference>
<evidence type="ECO:0000256" key="3">
    <source>
        <dbReference type="ARBA" id="ARBA00022679"/>
    </source>
</evidence>
<evidence type="ECO:0000256" key="7">
    <source>
        <dbReference type="ARBA" id="ARBA00023136"/>
    </source>
</evidence>
<evidence type="ECO:0000313" key="10">
    <source>
        <dbReference type="EMBL" id="KKS00042.1"/>
    </source>
</evidence>
<dbReference type="CDD" id="cd04187">
    <property type="entry name" value="DPM1_like_bac"/>
    <property type="match status" value="1"/>
</dbReference>
<proteinExistence type="predicted"/>
<evidence type="ECO:0000259" key="9">
    <source>
        <dbReference type="Pfam" id="PF00535"/>
    </source>
</evidence>
<dbReference type="STRING" id="1619048.UU49_C0001G0042"/>
<comment type="caution">
    <text evidence="10">The sequence shown here is derived from an EMBL/GenBank/DDBJ whole genome shotgun (WGS) entry which is preliminary data.</text>
</comment>
<reference evidence="10 11" key="1">
    <citation type="journal article" date="2015" name="Nature">
        <title>rRNA introns, odd ribosomes, and small enigmatic genomes across a large radiation of phyla.</title>
        <authorList>
            <person name="Brown C.T."/>
            <person name="Hug L.A."/>
            <person name="Thomas B.C."/>
            <person name="Sharon I."/>
            <person name="Castelle C.J."/>
            <person name="Singh A."/>
            <person name="Wilkins M.J."/>
            <person name="Williams K.H."/>
            <person name="Banfield J.F."/>
        </authorList>
    </citation>
    <scope>NUCLEOTIDE SEQUENCE [LARGE SCALE GENOMIC DNA]</scope>
</reference>
<dbReference type="Pfam" id="PF00535">
    <property type="entry name" value="Glycos_transf_2"/>
    <property type="match status" value="1"/>
</dbReference>
<dbReference type="InterPro" id="IPR050256">
    <property type="entry name" value="Glycosyltransferase_2"/>
</dbReference>
<dbReference type="PATRIC" id="fig|1619048.3.peg.42"/>
<dbReference type="InterPro" id="IPR001173">
    <property type="entry name" value="Glyco_trans_2-like"/>
</dbReference>
<dbReference type="GO" id="GO:0009103">
    <property type="term" value="P:lipopolysaccharide biosynthetic process"/>
    <property type="evidence" value="ECO:0007669"/>
    <property type="project" value="UniProtKB-KW"/>
</dbReference>